<accession>A0A8S5P7R6</accession>
<dbReference type="EMBL" id="BK015346">
    <property type="protein sequence ID" value="DAE02467.1"/>
    <property type="molecule type" value="Genomic_DNA"/>
</dbReference>
<proteinExistence type="predicted"/>
<protein>
    <submittedName>
        <fullName evidence="1">Uncharacterized protein</fullName>
    </submittedName>
</protein>
<organism evidence="1">
    <name type="scientific">Siphoviridae sp. ctsUY14</name>
    <dbReference type="NCBI Taxonomy" id="2825693"/>
    <lineage>
        <taxon>Viruses</taxon>
        <taxon>Duplodnaviria</taxon>
        <taxon>Heunggongvirae</taxon>
        <taxon>Uroviricota</taxon>
        <taxon>Caudoviricetes</taxon>
    </lineage>
</organism>
<reference evidence="1" key="1">
    <citation type="journal article" date="2021" name="Proc. Natl. Acad. Sci. U.S.A.">
        <title>A Catalog of Tens of Thousands of Viruses from Human Metagenomes Reveals Hidden Associations with Chronic Diseases.</title>
        <authorList>
            <person name="Tisza M.J."/>
            <person name="Buck C.B."/>
        </authorList>
    </citation>
    <scope>NUCLEOTIDE SEQUENCE</scope>
    <source>
        <strain evidence="1">CtsUY14</strain>
    </source>
</reference>
<name>A0A8S5P7R6_9CAUD</name>
<sequence length="243" mass="28941">MVIIMFTIQQIYIGEKVLDQLTDEDGIKWYPLKSFLTRILCKYDKVSSFRDSAISRYMKVFEYNPNRPGAYRNIKMWFINENGIKYLLRHMEIRKINNKHIYSSREKGFYEACLFFNVKTPNELDPLYINTPPNLKDYDIWSIMCIENDLKLKNTDRWKKCNECGYYYPDRVRYFGEKKTKNSKCLQCQGKNFKCQNKVIQFIYENGGLDLLYKMSLNNNEDIIKALKLFVNKGGIENESQCG</sequence>
<evidence type="ECO:0000313" key="1">
    <source>
        <dbReference type="EMBL" id="DAE02467.1"/>
    </source>
</evidence>